<evidence type="ECO:0000313" key="3">
    <source>
        <dbReference type="Proteomes" id="UP000315648"/>
    </source>
</evidence>
<sequence>MLVHTVLFYLRSDLTDAQKLEFRNEGLESLRPISCVKQYFVGVPASIPPRAVVDLSFTFSITAIFDDVAGHNEYQVHPTHKAFIERFKSFWTKVQIYDAE</sequence>
<accession>A0A556QEK2</accession>
<evidence type="ECO:0000313" key="2">
    <source>
        <dbReference type="EMBL" id="TSJ75036.1"/>
    </source>
</evidence>
<organism evidence="2 3">
    <name type="scientific">Rariglobus hedericola</name>
    <dbReference type="NCBI Taxonomy" id="2597822"/>
    <lineage>
        <taxon>Bacteria</taxon>
        <taxon>Pseudomonadati</taxon>
        <taxon>Verrucomicrobiota</taxon>
        <taxon>Opitutia</taxon>
        <taxon>Opitutales</taxon>
        <taxon>Opitutaceae</taxon>
        <taxon>Rariglobus</taxon>
    </lineage>
</organism>
<dbReference type="OrthoDB" id="9808130at2"/>
<proteinExistence type="predicted"/>
<dbReference type="SUPFAM" id="SSF54909">
    <property type="entry name" value="Dimeric alpha+beta barrel"/>
    <property type="match status" value="1"/>
</dbReference>
<dbReference type="EMBL" id="VMBG01000004">
    <property type="protein sequence ID" value="TSJ75036.1"/>
    <property type="molecule type" value="Genomic_DNA"/>
</dbReference>
<name>A0A556QEK2_9BACT</name>
<keyword evidence="3" id="KW-1185">Reference proteome</keyword>
<protein>
    <submittedName>
        <fullName evidence="2">Dabb family protein</fullName>
    </submittedName>
</protein>
<dbReference type="Gene3D" id="3.30.70.100">
    <property type="match status" value="1"/>
</dbReference>
<dbReference type="PROSITE" id="PS51502">
    <property type="entry name" value="S_R_A_B_BARREL"/>
    <property type="match status" value="1"/>
</dbReference>
<dbReference type="AlphaFoldDB" id="A0A556QEK2"/>
<comment type="caution">
    <text evidence="2">The sequence shown here is derived from an EMBL/GenBank/DDBJ whole genome shotgun (WGS) entry which is preliminary data.</text>
</comment>
<dbReference type="Pfam" id="PF07876">
    <property type="entry name" value="Dabb"/>
    <property type="match status" value="1"/>
</dbReference>
<dbReference type="SMART" id="SM00886">
    <property type="entry name" value="Dabb"/>
    <property type="match status" value="1"/>
</dbReference>
<dbReference type="Proteomes" id="UP000315648">
    <property type="component" value="Unassembled WGS sequence"/>
</dbReference>
<reference evidence="2 3" key="1">
    <citation type="submission" date="2019-07" db="EMBL/GenBank/DDBJ databases">
        <title>Description of 53C-WASEF.</title>
        <authorList>
            <person name="Pitt A."/>
            <person name="Hahn M.W."/>
        </authorList>
    </citation>
    <scope>NUCLEOTIDE SEQUENCE [LARGE SCALE GENOMIC DNA]</scope>
    <source>
        <strain evidence="2 3">53C-WASEF</strain>
    </source>
</reference>
<evidence type="ECO:0000259" key="1">
    <source>
        <dbReference type="PROSITE" id="PS51502"/>
    </source>
</evidence>
<dbReference type="InterPro" id="IPR013097">
    <property type="entry name" value="Dabb"/>
</dbReference>
<dbReference type="RefSeq" id="WP_144354178.1">
    <property type="nucleotide sequence ID" value="NZ_CBCRVV010000010.1"/>
</dbReference>
<gene>
    <name evidence="2" type="ORF">FPL22_16695</name>
</gene>
<feature type="domain" description="Stress-response A/B barrel" evidence="1">
    <location>
        <begin position="2"/>
        <end position="99"/>
    </location>
</feature>
<dbReference type="InterPro" id="IPR011008">
    <property type="entry name" value="Dimeric_a/b-barrel"/>
</dbReference>